<dbReference type="PANTHER" id="PTHR37446">
    <property type="entry name" value="CLAUDIN-LIKE IN CAENORHABDITIS"/>
    <property type="match status" value="1"/>
</dbReference>
<dbReference type="EMBL" id="BTSY01000005">
    <property type="protein sequence ID" value="GMT27599.1"/>
    <property type="molecule type" value="Genomic_DNA"/>
</dbReference>
<keyword evidence="3" id="KW-1185">Reference proteome</keyword>
<accession>A0AAV5WA28</accession>
<dbReference type="Proteomes" id="UP001432322">
    <property type="component" value="Unassembled WGS sequence"/>
</dbReference>
<protein>
    <submittedName>
        <fullName evidence="2">Uncharacterized protein</fullName>
    </submittedName>
</protein>
<gene>
    <name evidence="2" type="ORF">PFISCL1PPCAC_18896</name>
</gene>
<evidence type="ECO:0000313" key="3">
    <source>
        <dbReference type="Proteomes" id="UP001432322"/>
    </source>
</evidence>
<comment type="caution">
    <text evidence="2">The sequence shown here is derived from an EMBL/GenBank/DDBJ whole genome shotgun (WGS) entry which is preliminary data.</text>
</comment>
<evidence type="ECO:0000256" key="1">
    <source>
        <dbReference type="SAM" id="Phobius"/>
    </source>
</evidence>
<keyword evidence="1" id="KW-0812">Transmembrane</keyword>
<keyword evidence="1" id="KW-1133">Transmembrane helix</keyword>
<feature type="non-terminal residue" evidence="2">
    <location>
        <position position="1"/>
    </location>
</feature>
<reference evidence="2" key="1">
    <citation type="submission" date="2023-10" db="EMBL/GenBank/DDBJ databases">
        <title>Genome assembly of Pristionchus species.</title>
        <authorList>
            <person name="Yoshida K."/>
            <person name="Sommer R.J."/>
        </authorList>
    </citation>
    <scope>NUCLEOTIDE SEQUENCE</scope>
    <source>
        <strain evidence="2">RS5133</strain>
    </source>
</reference>
<organism evidence="2 3">
    <name type="scientific">Pristionchus fissidentatus</name>
    <dbReference type="NCBI Taxonomy" id="1538716"/>
    <lineage>
        <taxon>Eukaryota</taxon>
        <taxon>Metazoa</taxon>
        <taxon>Ecdysozoa</taxon>
        <taxon>Nematoda</taxon>
        <taxon>Chromadorea</taxon>
        <taxon>Rhabditida</taxon>
        <taxon>Rhabditina</taxon>
        <taxon>Diplogasteromorpha</taxon>
        <taxon>Diplogasteroidea</taxon>
        <taxon>Neodiplogasteridae</taxon>
        <taxon>Pristionchus</taxon>
    </lineage>
</organism>
<feature type="transmembrane region" description="Helical" evidence="1">
    <location>
        <begin position="100"/>
        <end position="124"/>
    </location>
</feature>
<dbReference type="PANTHER" id="PTHR37446:SF1">
    <property type="entry name" value="CLAUDIN"/>
    <property type="match status" value="1"/>
</dbReference>
<feature type="transmembrane region" description="Helical" evidence="1">
    <location>
        <begin position="42"/>
        <end position="66"/>
    </location>
</feature>
<dbReference type="AlphaFoldDB" id="A0AAV5WA28"/>
<proteinExistence type="predicted"/>
<name>A0AAV5WA28_9BILA</name>
<feature type="transmembrane region" description="Helical" evidence="1">
    <location>
        <begin position="12"/>
        <end position="36"/>
    </location>
</feature>
<sequence length="128" mass="13853">SLQDMPGTTKTILACLILAIIMEVVCFVYNFFTAFACCCKDILLYVLLAFTLCVVLLLAIVVGVNVSMNKDRLAGERLIFDLLIDLSLSLLFQFKMGSSFIMAIVALVCVIGNTIVCGIAICCAKKAV</sequence>
<evidence type="ECO:0000313" key="2">
    <source>
        <dbReference type="EMBL" id="GMT27599.1"/>
    </source>
</evidence>
<keyword evidence="1" id="KW-0472">Membrane</keyword>